<accession>A0A9J6G9Z1</accession>
<gene>
    <name evidence="3" type="ORF">HPB48_002820</name>
</gene>
<dbReference type="PANTHER" id="PTHR30575">
    <property type="entry name" value="PEPTIDASE M20"/>
    <property type="match status" value="1"/>
</dbReference>
<feature type="domain" description="Peptidase M20 dimerisation" evidence="2">
    <location>
        <begin position="167"/>
        <end position="259"/>
    </location>
</feature>
<dbReference type="GO" id="GO:0016805">
    <property type="term" value="F:dipeptidase activity"/>
    <property type="evidence" value="ECO:0007669"/>
    <property type="project" value="InterPro"/>
</dbReference>
<comment type="caution">
    <text evidence="3">The sequence shown here is derived from an EMBL/GenBank/DDBJ whole genome shotgun (WGS) entry which is preliminary data.</text>
</comment>
<dbReference type="Gene3D" id="3.40.630.10">
    <property type="entry name" value="Zn peptidases"/>
    <property type="match status" value="1"/>
</dbReference>
<keyword evidence="4" id="KW-1185">Reference proteome</keyword>
<proteinExistence type="inferred from homology"/>
<dbReference type="Pfam" id="PF07687">
    <property type="entry name" value="M20_dimer"/>
    <property type="match status" value="1"/>
</dbReference>
<dbReference type="InterPro" id="IPR011650">
    <property type="entry name" value="Peptidase_M20_dimer"/>
</dbReference>
<evidence type="ECO:0000313" key="4">
    <source>
        <dbReference type="Proteomes" id="UP000821853"/>
    </source>
</evidence>
<comment type="similarity">
    <text evidence="1">Belongs to the peptidase M20A family.</text>
</comment>
<dbReference type="PIRSF" id="PIRSF037226">
    <property type="entry name" value="Amidohydrolase_ACY1L2_prd"/>
    <property type="match status" value="1"/>
</dbReference>
<dbReference type="CDD" id="cd05672">
    <property type="entry name" value="M20_ACY1L2-like"/>
    <property type="match status" value="1"/>
</dbReference>
<dbReference type="OrthoDB" id="6119954at2759"/>
<evidence type="ECO:0000313" key="3">
    <source>
        <dbReference type="EMBL" id="KAH9375238.1"/>
    </source>
</evidence>
<dbReference type="InterPro" id="IPR036264">
    <property type="entry name" value="Bact_exopeptidase_dim_dom"/>
</dbReference>
<evidence type="ECO:0000256" key="1">
    <source>
        <dbReference type="PIRNR" id="PIRNR037226"/>
    </source>
</evidence>
<name>A0A9J6G9Z1_HAELO</name>
<organism evidence="3 4">
    <name type="scientific">Haemaphysalis longicornis</name>
    <name type="common">Bush tick</name>
    <dbReference type="NCBI Taxonomy" id="44386"/>
    <lineage>
        <taxon>Eukaryota</taxon>
        <taxon>Metazoa</taxon>
        <taxon>Ecdysozoa</taxon>
        <taxon>Arthropoda</taxon>
        <taxon>Chelicerata</taxon>
        <taxon>Arachnida</taxon>
        <taxon>Acari</taxon>
        <taxon>Parasitiformes</taxon>
        <taxon>Ixodida</taxon>
        <taxon>Ixodoidea</taxon>
        <taxon>Ixodidae</taxon>
        <taxon>Haemaphysalinae</taxon>
        <taxon>Haemaphysalis</taxon>
    </lineage>
</organism>
<evidence type="ECO:0000259" key="2">
    <source>
        <dbReference type="Pfam" id="PF07687"/>
    </source>
</evidence>
<dbReference type="NCBIfam" id="TIGR01891">
    <property type="entry name" value="amidohydrolases"/>
    <property type="match status" value="1"/>
</dbReference>
<dbReference type="OMA" id="GPWEGIN"/>
<dbReference type="SUPFAM" id="SSF53187">
    <property type="entry name" value="Zn-dependent exopeptidases"/>
    <property type="match status" value="1"/>
</dbReference>
<dbReference type="SUPFAM" id="SSF55031">
    <property type="entry name" value="Bacterial exopeptidase dimerisation domain"/>
    <property type="match status" value="1"/>
</dbReference>
<protein>
    <recommendedName>
        <fullName evidence="1">Peptidase M20 domain-containing protein 2</fullName>
    </recommendedName>
</protein>
<dbReference type="Gene3D" id="3.30.70.360">
    <property type="match status" value="1"/>
</dbReference>
<dbReference type="InterPro" id="IPR017439">
    <property type="entry name" value="Amidohydrolase"/>
</dbReference>
<dbReference type="EMBL" id="JABSTR010000007">
    <property type="protein sequence ID" value="KAH9375238.1"/>
    <property type="molecule type" value="Genomic_DNA"/>
</dbReference>
<sequence length="400" mass="43141">MSGDLKDVVNDAIERQSDDLAQLSSFLWSHPELALKEKQAHELLTGFLERHGFRVERGYLLETAFKAEFHAPEGSDGPCIALLCEYDALPDIGHGCGHNLIAEASIGAALAVKEAMTKCNRTRGKAKSFGGKEILIQKGALEGIDAAIMAHPAGKDVLTIGFSASQQLTVRFKGKATHAASSPWEGVNALDAAVASYNNISVLRQQMKPTIRIHGVISEGGKYPNIIPEETEMRFFVRSPSTEDLLQILRKVEACFRGAAEATGCTVSIEKEATYMHLIQNATIAKSYRKHGHSLGVSFVDDYIKNLPTTGASTDCGNVSHRVPTVHPMFGLVEGKGNRGPAHHTREFAVLAGAAESQAPTLRAAKTLALTVLDLLTNPELLREAKEEFAAHSTQPKNAA</sequence>
<dbReference type="Proteomes" id="UP000821853">
    <property type="component" value="Chromosome 5"/>
</dbReference>
<dbReference type="FunFam" id="3.30.70.360:FF:000004">
    <property type="entry name" value="Peptidase M20 domain-containing protein 2"/>
    <property type="match status" value="1"/>
</dbReference>
<dbReference type="InterPro" id="IPR052030">
    <property type="entry name" value="Peptidase_M20/M20A_hydrolases"/>
</dbReference>
<dbReference type="AlphaFoldDB" id="A0A9J6G9Z1"/>
<dbReference type="VEuPathDB" id="VectorBase:HLOH_050725"/>
<dbReference type="PANTHER" id="PTHR30575:SF0">
    <property type="entry name" value="XAA-ARG DIPEPTIDASE"/>
    <property type="match status" value="1"/>
</dbReference>
<reference evidence="3 4" key="1">
    <citation type="journal article" date="2020" name="Cell">
        <title>Large-Scale Comparative Analyses of Tick Genomes Elucidate Their Genetic Diversity and Vector Capacities.</title>
        <authorList>
            <consortium name="Tick Genome and Microbiome Consortium (TIGMIC)"/>
            <person name="Jia N."/>
            <person name="Wang J."/>
            <person name="Shi W."/>
            <person name="Du L."/>
            <person name="Sun Y."/>
            <person name="Zhan W."/>
            <person name="Jiang J.F."/>
            <person name="Wang Q."/>
            <person name="Zhang B."/>
            <person name="Ji P."/>
            <person name="Bell-Sakyi L."/>
            <person name="Cui X.M."/>
            <person name="Yuan T.T."/>
            <person name="Jiang B.G."/>
            <person name="Yang W.F."/>
            <person name="Lam T.T."/>
            <person name="Chang Q.C."/>
            <person name="Ding S.J."/>
            <person name="Wang X.J."/>
            <person name="Zhu J.G."/>
            <person name="Ruan X.D."/>
            <person name="Zhao L."/>
            <person name="Wei J.T."/>
            <person name="Ye R.Z."/>
            <person name="Que T.C."/>
            <person name="Du C.H."/>
            <person name="Zhou Y.H."/>
            <person name="Cheng J.X."/>
            <person name="Dai P.F."/>
            <person name="Guo W.B."/>
            <person name="Han X.H."/>
            <person name="Huang E.J."/>
            <person name="Li L.F."/>
            <person name="Wei W."/>
            <person name="Gao Y.C."/>
            <person name="Liu J.Z."/>
            <person name="Shao H.Z."/>
            <person name="Wang X."/>
            <person name="Wang C.C."/>
            <person name="Yang T.C."/>
            <person name="Huo Q.B."/>
            <person name="Li W."/>
            <person name="Chen H.Y."/>
            <person name="Chen S.E."/>
            <person name="Zhou L.G."/>
            <person name="Ni X.B."/>
            <person name="Tian J.H."/>
            <person name="Sheng Y."/>
            <person name="Liu T."/>
            <person name="Pan Y.S."/>
            <person name="Xia L.Y."/>
            <person name="Li J."/>
            <person name="Zhao F."/>
            <person name="Cao W.C."/>
        </authorList>
    </citation>
    <scope>NUCLEOTIDE SEQUENCE [LARGE SCALE GENOMIC DNA]</scope>
    <source>
        <strain evidence="3">HaeL-2018</strain>
    </source>
</reference>
<dbReference type="InterPro" id="IPR017144">
    <property type="entry name" value="Xaa-Arg_dipeptidase"/>
</dbReference>